<dbReference type="KEGG" id="peu:105136792"/>
<evidence type="ECO:0000313" key="3">
    <source>
        <dbReference type="Proteomes" id="UP000694918"/>
    </source>
</evidence>
<dbReference type="PANTHER" id="PTHR10476">
    <property type="entry name" value="CHARGED MULTIVESICULAR BODY PROTEIN"/>
    <property type="match status" value="1"/>
</dbReference>
<keyword evidence="2" id="KW-0472">Membrane</keyword>
<accession>A0AAJ6Y323</accession>
<evidence type="ECO:0000256" key="1">
    <source>
        <dbReference type="SAM" id="MobiDB-lite"/>
    </source>
</evidence>
<sequence length="285" mass="31352">MGIKKKPSTLPKAVASYPLTTLSTFFITVTHTFLTWKKSSTALGFLVFSLEENRGFFSLSVQGPLFATMNIFKKKTSPKEALRTSKREMVVATRGIEREIASLQLEEKKLVAEIKQTAKTGNEAATKILARQLVRLRQQITNLQGSRAQIRGVATHTQALYAGTSISTGMKGATKAMVAMNKQMAPAKQAKVIKEFQKQSAQMDMTIEMMSEAIDETLDKDEAEEETEELTNQVLDEIGVDIASQLSSAPKGRIATKNAPPNAVTSPESTNVEDLEKRLASLRRI</sequence>
<keyword evidence="2" id="KW-0812">Transmembrane</keyword>
<dbReference type="InterPro" id="IPR005024">
    <property type="entry name" value="Snf7_fam"/>
</dbReference>
<dbReference type="Pfam" id="PF03357">
    <property type="entry name" value="Snf7"/>
    <property type="match status" value="1"/>
</dbReference>
<dbReference type="Gene3D" id="6.10.140.1230">
    <property type="match status" value="1"/>
</dbReference>
<keyword evidence="3" id="KW-1185">Reference proteome</keyword>
<dbReference type="GeneID" id="105136792"/>
<proteinExistence type="predicted"/>
<dbReference type="GO" id="GO:0007034">
    <property type="term" value="P:vacuolar transport"/>
    <property type="evidence" value="ECO:0007669"/>
    <property type="project" value="InterPro"/>
</dbReference>
<evidence type="ECO:0000313" key="4">
    <source>
        <dbReference type="RefSeq" id="XP_011040574.1"/>
    </source>
</evidence>
<feature type="region of interest" description="Disordered" evidence="1">
    <location>
        <begin position="247"/>
        <end position="275"/>
    </location>
</feature>
<reference evidence="4" key="1">
    <citation type="submission" date="2025-08" db="UniProtKB">
        <authorList>
            <consortium name="RefSeq"/>
        </authorList>
    </citation>
    <scope>IDENTIFICATION</scope>
</reference>
<feature type="transmembrane region" description="Helical" evidence="2">
    <location>
        <begin position="14"/>
        <end position="34"/>
    </location>
</feature>
<gene>
    <name evidence="4" type="primary">LOC105136792</name>
</gene>
<evidence type="ECO:0000256" key="2">
    <source>
        <dbReference type="SAM" id="Phobius"/>
    </source>
</evidence>
<feature type="compositionally biased region" description="Polar residues" evidence="1">
    <location>
        <begin position="263"/>
        <end position="272"/>
    </location>
</feature>
<dbReference type="Proteomes" id="UP000694918">
    <property type="component" value="Unplaced"/>
</dbReference>
<name>A0AAJ6Y323_POPEU</name>
<dbReference type="RefSeq" id="XP_011040574.1">
    <property type="nucleotide sequence ID" value="XM_011042272.1"/>
</dbReference>
<keyword evidence="2" id="KW-1133">Transmembrane helix</keyword>
<dbReference type="AlphaFoldDB" id="A0AAJ6Y323"/>
<organism evidence="3 4">
    <name type="scientific">Populus euphratica</name>
    <name type="common">Euphrates poplar</name>
    <dbReference type="NCBI Taxonomy" id="75702"/>
    <lineage>
        <taxon>Eukaryota</taxon>
        <taxon>Viridiplantae</taxon>
        <taxon>Streptophyta</taxon>
        <taxon>Embryophyta</taxon>
        <taxon>Tracheophyta</taxon>
        <taxon>Spermatophyta</taxon>
        <taxon>Magnoliopsida</taxon>
        <taxon>eudicotyledons</taxon>
        <taxon>Gunneridae</taxon>
        <taxon>Pentapetalae</taxon>
        <taxon>rosids</taxon>
        <taxon>fabids</taxon>
        <taxon>Malpighiales</taxon>
        <taxon>Salicaceae</taxon>
        <taxon>Saliceae</taxon>
        <taxon>Populus</taxon>
    </lineage>
</organism>
<protein>
    <submittedName>
        <fullName evidence="4">Vacuolar protein sorting-associated protein 2 homolog 2 isoform X1</fullName>
    </submittedName>
</protein>